<dbReference type="EMBL" id="LAZR01004491">
    <property type="protein sequence ID" value="KKN08122.1"/>
    <property type="molecule type" value="Genomic_DNA"/>
</dbReference>
<proteinExistence type="predicted"/>
<comment type="caution">
    <text evidence="1">The sequence shown here is derived from an EMBL/GenBank/DDBJ whole genome shotgun (WGS) entry which is preliminary data.</text>
</comment>
<gene>
    <name evidence="1" type="ORF">LCGC14_1059950</name>
</gene>
<evidence type="ECO:0000313" key="1">
    <source>
        <dbReference type="EMBL" id="KKN08122.1"/>
    </source>
</evidence>
<organism evidence="1">
    <name type="scientific">marine sediment metagenome</name>
    <dbReference type="NCBI Taxonomy" id="412755"/>
    <lineage>
        <taxon>unclassified sequences</taxon>
        <taxon>metagenomes</taxon>
        <taxon>ecological metagenomes</taxon>
    </lineage>
</organism>
<sequence length="62" mass="7116">MALSKRKQVLFNEMKKRGFSEQELDWHLRKSTIAQMQTAIDNDDAHKIIAKLASEAGKNRTS</sequence>
<protein>
    <submittedName>
        <fullName evidence="1">Uncharacterized protein</fullName>
    </submittedName>
</protein>
<name>A0A0F9N8C8_9ZZZZ</name>
<dbReference type="AlphaFoldDB" id="A0A0F9N8C8"/>
<accession>A0A0F9N8C8</accession>
<reference evidence="1" key="1">
    <citation type="journal article" date="2015" name="Nature">
        <title>Complex archaea that bridge the gap between prokaryotes and eukaryotes.</title>
        <authorList>
            <person name="Spang A."/>
            <person name="Saw J.H."/>
            <person name="Jorgensen S.L."/>
            <person name="Zaremba-Niedzwiedzka K."/>
            <person name="Martijn J."/>
            <person name="Lind A.E."/>
            <person name="van Eijk R."/>
            <person name="Schleper C."/>
            <person name="Guy L."/>
            <person name="Ettema T.J."/>
        </authorList>
    </citation>
    <scope>NUCLEOTIDE SEQUENCE</scope>
</reference>